<dbReference type="KEGG" id="hro:HELRODRAFT_193241"/>
<keyword evidence="1" id="KW-1133">Transmembrane helix</keyword>
<accession>T1FUS4</accession>
<dbReference type="EnsemblMetazoa" id="HelroT193241">
    <property type="protein sequence ID" value="HelroP193241"/>
    <property type="gene ID" value="HelroG193241"/>
</dbReference>
<dbReference type="Proteomes" id="UP000015101">
    <property type="component" value="Unassembled WGS sequence"/>
</dbReference>
<evidence type="ECO:0000256" key="1">
    <source>
        <dbReference type="SAM" id="Phobius"/>
    </source>
</evidence>
<dbReference type="AlphaFoldDB" id="T1FUS4"/>
<keyword evidence="1" id="KW-0812">Transmembrane</keyword>
<feature type="transmembrane region" description="Helical" evidence="1">
    <location>
        <begin position="185"/>
        <end position="207"/>
    </location>
</feature>
<reference evidence="3" key="3">
    <citation type="submission" date="2015-06" db="UniProtKB">
        <authorList>
            <consortium name="EnsemblMetazoa"/>
        </authorList>
    </citation>
    <scope>IDENTIFICATION</scope>
</reference>
<dbReference type="RefSeq" id="XP_009024384.1">
    <property type="nucleotide sequence ID" value="XM_009026136.1"/>
</dbReference>
<dbReference type="EMBL" id="KB097336">
    <property type="protein sequence ID" value="ESN97561.1"/>
    <property type="molecule type" value="Genomic_DNA"/>
</dbReference>
<dbReference type="InParanoid" id="T1FUS4"/>
<dbReference type="CTD" id="20212570"/>
<organism evidence="3 4">
    <name type="scientific">Helobdella robusta</name>
    <name type="common">Californian leech</name>
    <dbReference type="NCBI Taxonomy" id="6412"/>
    <lineage>
        <taxon>Eukaryota</taxon>
        <taxon>Metazoa</taxon>
        <taxon>Spiralia</taxon>
        <taxon>Lophotrochozoa</taxon>
        <taxon>Annelida</taxon>
        <taxon>Clitellata</taxon>
        <taxon>Hirudinea</taxon>
        <taxon>Rhynchobdellida</taxon>
        <taxon>Glossiphoniidae</taxon>
        <taxon>Helobdella</taxon>
    </lineage>
</organism>
<dbReference type="EMBL" id="AMQM01006271">
    <property type="status" value="NOT_ANNOTATED_CDS"/>
    <property type="molecule type" value="Genomic_DNA"/>
</dbReference>
<evidence type="ECO:0000313" key="3">
    <source>
        <dbReference type="EnsemblMetazoa" id="HelroP193241"/>
    </source>
</evidence>
<name>T1FUS4_HELRO</name>
<keyword evidence="1" id="KW-0472">Membrane</keyword>
<gene>
    <name evidence="3" type="primary">20212570</name>
    <name evidence="2" type="ORF">HELRODRAFT_193241</name>
</gene>
<dbReference type="HOGENOM" id="CLU_1103789_0_0_1"/>
<reference evidence="2 4" key="2">
    <citation type="journal article" date="2013" name="Nature">
        <title>Insights into bilaterian evolution from three spiralian genomes.</title>
        <authorList>
            <person name="Simakov O."/>
            <person name="Marletaz F."/>
            <person name="Cho S.J."/>
            <person name="Edsinger-Gonzales E."/>
            <person name="Havlak P."/>
            <person name="Hellsten U."/>
            <person name="Kuo D.H."/>
            <person name="Larsson T."/>
            <person name="Lv J."/>
            <person name="Arendt D."/>
            <person name="Savage R."/>
            <person name="Osoegawa K."/>
            <person name="de Jong P."/>
            <person name="Grimwood J."/>
            <person name="Chapman J.A."/>
            <person name="Shapiro H."/>
            <person name="Aerts A."/>
            <person name="Otillar R.P."/>
            <person name="Terry A.Y."/>
            <person name="Boore J.L."/>
            <person name="Grigoriev I.V."/>
            <person name="Lindberg D.R."/>
            <person name="Seaver E.C."/>
            <person name="Weisblat D.A."/>
            <person name="Putnam N.H."/>
            <person name="Rokhsar D.S."/>
        </authorList>
    </citation>
    <scope>NUCLEOTIDE SEQUENCE</scope>
</reference>
<dbReference type="GeneID" id="20212570"/>
<sequence>MIIITFDRTRFWSQYISGYVYSWEPFPTKTTVKHMNIFLYRICLRHKTKVRNVALDKLTAVVFEPITCTSVSTPPASRWLWNVTVLAGPTDETATYNITGSIITFSRPGRYRISCTAFNTFDDETTSSSVLAELFIVVTNSMKRIHVAGSRLQSFHVITLYQFVTCDSRVFDIMESSEAWRRKTVWISLCLSFFFIIMITGAVVLYYKKRIFKNADIFALDKRGLAQKVQLLHFILVKICGDVALNYCFSLL</sequence>
<evidence type="ECO:0000313" key="4">
    <source>
        <dbReference type="Proteomes" id="UP000015101"/>
    </source>
</evidence>
<keyword evidence="4" id="KW-1185">Reference proteome</keyword>
<reference evidence="4" key="1">
    <citation type="submission" date="2012-12" db="EMBL/GenBank/DDBJ databases">
        <authorList>
            <person name="Hellsten U."/>
            <person name="Grimwood J."/>
            <person name="Chapman J.A."/>
            <person name="Shapiro H."/>
            <person name="Aerts A."/>
            <person name="Otillar R.P."/>
            <person name="Terry A.Y."/>
            <person name="Boore J.L."/>
            <person name="Simakov O."/>
            <person name="Marletaz F."/>
            <person name="Cho S.-J."/>
            <person name="Edsinger-Gonzales E."/>
            <person name="Havlak P."/>
            <person name="Kuo D.-H."/>
            <person name="Larsson T."/>
            <person name="Lv J."/>
            <person name="Arendt D."/>
            <person name="Savage R."/>
            <person name="Osoegawa K."/>
            <person name="de Jong P."/>
            <person name="Lindberg D.R."/>
            <person name="Seaver E.C."/>
            <person name="Weisblat D.A."/>
            <person name="Putnam N.H."/>
            <person name="Grigoriev I.V."/>
            <person name="Rokhsar D.S."/>
        </authorList>
    </citation>
    <scope>NUCLEOTIDE SEQUENCE</scope>
</reference>
<proteinExistence type="predicted"/>
<protein>
    <submittedName>
        <fullName evidence="2 3">Uncharacterized protein</fullName>
    </submittedName>
</protein>
<evidence type="ECO:0000313" key="2">
    <source>
        <dbReference type="EMBL" id="ESN97561.1"/>
    </source>
</evidence>